<reference evidence="2" key="1">
    <citation type="submission" date="2016-04" db="EMBL/GenBank/DDBJ databases">
        <authorList>
            <person name="Evans L.H."/>
            <person name="Alamgir A."/>
            <person name="Owens N."/>
            <person name="Weber N.D."/>
            <person name="Virtaneva K."/>
            <person name="Barbian K."/>
            <person name="Babar A."/>
            <person name="Rosenke K."/>
        </authorList>
    </citation>
    <scope>NUCLEOTIDE SEQUENCE [LARGE SCALE GENOMIC DNA]</scope>
    <source>
        <strain evidence="2">CBS 101.48</strain>
    </source>
</reference>
<dbReference type="OrthoDB" id="331341at2759"/>
<feature type="compositionally biased region" description="Basic and acidic residues" evidence="1">
    <location>
        <begin position="191"/>
        <end position="214"/>
    </location>
</feature>
<dbReference type="STRING" id="4829.A0A163JT52"/>
<dbReference type="EMBL" id="LT553587">
    <property type="protein sequence ID" value="SAM01733.1"/>
    <property type="molecule type" value="Genomic_DNA"/>
</dbReference>
<dbReference type="InParanoid" id="A0A163JT52"/>
<dbReference type="GO" id="GO:0005682">
    <property type="term" value="C:U5 snRNP"/>
    <property type="evidence" value="ECO:0007669"/>
    <property type="project" value="InterPro"/>
</dbReference>
<feature type="region of interest" description="Disordered" evidence="1">
    <location>
        <begin position="191"/>
        <end position="215"/>
    </location>
</feature>
<name>A0A163JT52_ABSGL</name>
<dbReference type="InterPro" id="IPR039905">
    <property type="entry name" value="CD2BP2/Lin1"/>
</dbReference>
<evidence type="ECO:0000313" key="3">
    <source>
        <dbReference type="Proteomes" id="UP000078561"/>
    </source>
</evidence>
<evidence type="ECO:0000256" key="1">
    <source>
        <dbReference type="SAM" id="MobiDB-lite"/>
    </source>
</evidence>
<dbReference type="AlphaFoldDB" id="A0A163JT52"/>
<organism evidence="2">
    <name type="scientific">Absidia glauca</name>
    <name type="common">Pin mould</name>
    <dbReference type="NCBI Taxonomy" id="4829"/>
    <lineage>
        <taxon>Eukaryota</taxon>
        <taxon>Fungi</taxon>
        <taxon>Fungi incertae sedis</taxon>
        <taxon>Mucoromycota</taxon>
        <taxon>Mucoromycotina</taxon>
        <taxon>Mucoromycetes</taxon>
        <taxon>Mucorales</taxon>
        <taxon>Cunninghamellaceae</taxon>
        <taxon>Absidia</taxon>
    </lineage>
</organism>
<feature type="region of interest" description="Disordered" evidence="1">
    <location>
        <begin position="1"/>
        <end position="175"/>
    </location>
</feature>
<evidence type="ECO:0000313" key="2">
    <source>
        <dbReference type="EMBL" id="SAM01733.1"/>
    </source>
</evidence>
<dbReference type="PANTHER" id="PTHR13138">
    <property type="entry name" value="PROTEIN LIN1"/>
    <property type="match status" value="1"/>
</dbReference>
<proteinExistence type="predicted"/>
<dbReference type="Proteomes" id="UP000078561">
    <property type="component" value="Unassembled WGS sequence"/>
</dbReference>
<sequence length="335" mass="37634">MSGYKRSNKVSFGKDGYFDQPKASSSKRTKTQHDQRPDATDFEIDHDVSLEPAKQRRGAVAKDAYVSDDEEVGGAAFSSDSEDDSDDTKKPGNKADDEDFDMFSSEAVDDTPSKGKKKQLGMDDIEGQEMQSRNVESDEEDDDDNKGNKLTAFNMKEEMEQGNFDAQGNYTRNEKDPEAFHDKWMEGISKKEMAKAKQAQLDRDRAEQVKEASRQSKLPQTQAEVYRVLVEYLLPGESVKDALTSLGSAGGAKVPVWKQKLLAKKNKNKKPVPVLDEQQVADRQEKVEAITGLADQLMALGHFGVYDDTLETMVRYLRSKCEVDETWVPQSAHRR</sequence>
<feature type="compositionally biased region" description="Basic and acidic residues" evidence="1">
    <location>
        <begin position="31"/>
        <end position="49"/>
    </location>
</feature>
<keyword evidence="3" id="KW-1185">Reference proteome</keyword>
<protein>
    <recommendedName>
        <fullName evidence="4">GYF domain-containing protein</fullName>
    </recommendedName>
</protein>
<evidence type="ECO:0008006" key="4">
    <source>
        <dbReference type="Google" id="ProtNLM"/>
    </source>
</evidence>
<dbReference type="PANTHER" id="PTHR13138:SF3">
    <property type="entry name" value="CD2 ANTIGEN CYTOPLASMIC TAIL-BINDING PROTEIN 2"/>
    <property type="match status" value="1"/>
</dbReference>
<dbReference type="FunCoup" id="A0A163JT52">
    <property type="interactions" value="774"/>
</dbReference>
<dbReference type="OMA" id="GLADQMM"/>
<gene>
    <name evidence="2" type="primary">ABSGL_07482.1 scaffold 8890</name>
</gene>
<accession>A0A163JT52</accession>